<reference evidence="2 4" key="1">
    <citation type="journal article" date="2015" name="Genome Announc.">
        <title>Draft Genome of the Euendolithic (true boring) Cyanobacterium Mastigocoleus testarum strain BC008.</title>
        <authorList>
            <person name="Guida B.S."/>
            <person name="Garcia-Pichel F."/>
        </authorList>
    </citation>
    <scope>NUCLEOTIDE SEQUENCE [LARGE SCALE GENOMIC DNA]</scope>
    <source>
        <strain evidence="2 4">BC008</strain>
    </source>
</reference>
<dbReference type="AlphaFoldDB" id="A0A0V7ZY36"/>
<organism evidence="2 4">
    <name type="scientific">Mastigocoleus testarum BC008</name>
    <dbReference type="NCBI Taxonomy" id="371196"/>
    <lineage>
        <taxon>Bacteria</taxon>
        <taxon>Bacillati</taxon>
        <taxon>Cyanobacteriota</taxon>
        <taxon>Cyanophyceae</taxon>
        <taxon>Nostocales</taxon>
        <taxon>Hapalosiphonaceae</taxon>
        <taxon>Mastigocoleus</taxon>
    </lineage>
</organism>
<dbReference type="PANTHER" id="PTHR34800">
    <property type="entry name" value="TETRAPYRROLE-BINDING PROTEIN, CHLOROPLASTIC"/>
    <property type="match status" value="1"/>
</dbReference>
<proteinExistence type="predicted"/>
<evidence type="ECO:0000313" key="2">
    <source>
        <dbReference type="EMBL" id="KST69326.1"/>
    </source>
</evidence>
<dbReference type="Gene3D" id="1.10.10.1770">
    <property type="entry name" value="Gun4-like"/>
    <property type="match status" value="1"/>
</dbReference>
<evidence type="ECO:0000259" key="1">
    <source>
        <dbReference type="Pfam" id="PF05419"/>
    </source>
</evidence>
<evidence type="ECO:0000313" key="4">
    <source>
        <dbReference type="Proteomes" id="UP000053372"/>
    </source>
</evidence>
<evidence type="ECO:0000313" key="3">
    <source>
        <dbReference type="EMBL" id="KST69353.1"/>
    </source>
</evidence>
<dbReference type="EMBL" id="LMTZ01000026">
    <property type="protein sequence ID" value="KST69353.1"/>
    <property type="molecule type" value="Genomic_DNA"/>
</dbReference>
<dbReference type="SUPFAM" id="SSF140869">
    <property type="entry name" value="GUN4-like"/>
    <property type="match status" value="1"/>
</dbReference>
<accession>A0A0V7ZY36</accession>
<keyword evidence="4" id="KW-1185">Reference proteome</keyword>
<dbReference type="EMBL" id="LMTZ01000027">
    <property type="protein sequence ID" value="KST69326.1"/>
    <property type="molecule type" value="Genomic_DNA"/>
</dbReference>
<dbReference type="Proteomes" id="UP000053372">
    <property type="component" value="Unassembled WGS sequence"/>
</dbReference>
<name>A0A0V7ZY36_9CYAN</name>
<dbReference type="InterPro" id="IPR037215">
    <property type="entry name" value="GUN4-like_sf"/>
</dbReference>
<gene>
    <name evidence="2" type="ORF">BC008_03765</name>
    <name evidence="3" type="ORF">BC008_03875</name>
</gene>
<dbReference type="GO" id="GO:0046906">
    <property type="term" value="F:tetrapyrrole binding"/>
    <property type="evidence" value="ECO:0007669"/>
    <property type="project" value="TreeGrafter"/>
</dbReference>
<dbReference type="CDD" id="cd16383">
    <property type="entry name" value="GUN4"/>
    <property type="match status" value="1"/>
</dbReference>
<dbReference type="Pfam" id="PF05419">
    <property type="entry name" value="GUN4"/>
    <property type="match status" value="1"/>
</dbReference>
<dbReference type="PANTHER" id="PTHR34800:SF1">
    <property type="entry name" value="TETRAPYRROLE-BINDING PROTEIN, CHLOROPLASTIC"/>
    <property type="match status" value="1"/>
</dbReference>
<dbReference type="InterPro" id="IPR008629">
    <property type="entry name" value="GUN4-like"/>
</dbReference>
<comment type="caution">
    <text evidence="2">The sequence shown here is derived from an EMBL/GenBank/DDBJ whole genome shotgun (WGS) entry which is preliminary data.</text>
</comment>
<dbReference type="Gene3D" id="1.25.40.620">
    <property type="match status" value="1"/>
</dbReference>
<protein>
    <recommendedName>
        <fullName evidence="1">GUN4-like domain-containing protein</fullName>
    </recommendedName>
</protein>
<sequence>MKIEEDDLSSDRGINYKRLQDLLKAGKWKEADQETLKVMLKAADREKEFWLDSDSIENFPGTDLRSIDQLWVKYSYGHFGFSVQKRIWEEVGRNYKNLGVSVGWRRGMWLDKKWLNYNESTFLQNSPQAYLPLGIWMGRGWELWDGWFDSCKNGLFLLSRQDL</sequence>
<feature type="domain" description="GUN4-like" evidence="1">
    <location>
        <begin position="10"/>
        <end position="134"/>
    </location>
</feature>